<name>A0A975BNH9_9BACT</name>
<gene>
    <name evidence="2" type="ORF">dnm_047950</name>
</gene>
<accession>A0A975BNH9</accession>
<evidence type="ECO:0000256" key="1">
    <source>
        <dbReference type="SAM" id="SignalP"/>
    </source>
</evidence>
<dbReference type="AlphaFoldDB" id="A0A975BNH9"/>
<evidence type="ECO:0000313" key="2">
    <source>
        <dbReference type="EMBL" id="QTA88748.1"/>
    </source>
</evidence>
<keyword evidence="3" id="KW-1185">Reference proteome</keyword>
<protein>
    <recommendedName>
        <fullName evidence="4">Lipoprotein</fullName>
    </recommendedName>
</protein>
<proteinExistence type="predicted"/>
<dbReference type="Proteomes" id="UP000663722">
    <property type="component" value="Chromosome"/>
</dbReference>
<reference evidence="2" key="1">
    <citation type="journal article" date="2021" name="Microb. Physiol.">
        <title>Proteogenomic Insights into the Physiology of Marine, Sulfate-Reducing, Filamentous Desulfonema limicola and Desulfonema magnum.</title>
        <authorList>
            <person name="Schnaars V."/>
            <person name="Wohlbrand L."/>
            <person name="Scheve S."/>
            <person name="Hinrichs C."/>
            <person name="Reinhardt R."/>
            <person name="Rabus R."/>
        </authorList>
    </citation>
    <scope>NUCLEOTIDE SEQUENCE</scope>
    <source>
        <strain evidence="2">4be13</strain>
    </source>
</reference>
<evidence type="ECO:0008006" key="4">
    <source>
        <dbReference type="Google" id="ProtNLM"/>
    </source>
</evidence>
<sequence length="243" mass="27429">MKRFIWLSSIILMLLFMGGCYTQTPKPATYQYSTQQKMQAAYHWDVLAEDVACQIKMNLKKKGYLNQPVYIRPACGAPMGPCDRHYETPFDEGFYDLLLTHLVRQGMRVSNVENNALVVTNKVQVVYHRENRLTRTLRPGFMTAVGALASAWALVVRDAYEYGGGGAKAAALAGAGLTGIALYDAASGMFTKDMPHSEVIITTSIRDYDRYLMRKTDIYYINDADYWHYKRPPLPQIIEVSGS</sequence>
<organism evidence="2 3">
    <name type="scientific">Desulfonema magnum</name>
    <dbReference type="NCBI Taxonomy" id="45655"/>
    <lineage>
        <taxon>Bacteria</taxon>
        <taxon>Pseudomonadati</taxon>
        <taxon>Thermodesulfobacteriota</taxon>
        <taxon>Desulfobacteria</taxon>
        <taxon>Desulfobacterales</taxon>
        <taxon>Desulfococcaceae</taxon>
        <taxon>Desulfonema</taxon>
    </lineage>
</organism>
<evidence type="ECO:0000313" key="3">
    <source>
        <dbReference type="Proteomes" id="UP000663722"/>
    </source>
</evidence>
<feature type="chain" id="PRO_5038076366" description="Lipoprotein" evidence="1">
    <location>
        <begin position="23"/>
        <end position="243"/>
    </location>
</feature>
<dbReference type="KEGG" id="dmm:dnm_047950"/>
<keyword evidence="1" id="KW-0732">Signal</keyword>
<dbReference type="RefSeq" id="WP_207683372.1">
    <property type="nucleotide sequence ID" value="NZ_CP061800.1"/>
</dbReference>
<dbReference type="EMBL" id="CP061800">
    <property type="protein sequence ID" value="QTA88748.1"/>
    <property type="molecule type" value="Genomic_DNA"/>
</dbReference>
<dbReference type="PROSITE" id="PS51257">
    <property type="entry name" value="PROKAR_LIPOPROTEIN"/>
    <property type="match status" value="1"/>
</dbReference>
<feature type="signal peptide" evidence="1">
    <location>
        <begin position="1"/>
        <end position="22"/>
    </location>
</feature>